<sequence length="394" mass="40788">MFCATGRSCCARALALSRGMRRAGSGGGGDGESPLRRLLDGAATFGEPAAPGEGELRWATQPYARRGGAAGAGAAPREQPEDTVVLLFPGQGAQRVGMGLKLAHLPAARDLYQLASEILGWDVWRVCTSGPAEELAARVQPALLVTSLAALEALAEARPGAAGRARAAAGFSLGELAALVWAGALPLERALRLTELRAASMAAAAAARPGALLTVWLAADANLPHLLLRARDHAAAAGLPDPVCQVANHLYPHCKIVGGDEEALLFVERVGGRFGVRRSARVAGAAGAFHTPLMAPTRAVLRAALAACEVAAPRARVVSAVDARPYGDARSVAARLARHAAAPQRWEQTLQALYARPSGARFPLTVALGPGTALRATLKQVNAKAWDSSIQIEV</sequence>
<dbReference type="Proteomes" id="UP001064048">
    <property type="component" value="Chromosome 18"/>
</dbReference>
<keyword evidence="2" id="KW-1185">Reference proteome</keyword>
<name>A0ACC0KMX2_CHOFU</name>
<evidence type="ECO:0000313" key="1">
    <source>
        <dbReference type="EMBL" id="KAI8437872.1"/>
    </source>
</evidence>
<evidence type="ECO:0000313" key="2">
    <source>
        <dbReference type="Proteomes" id="UP001064048"/>
    </source>
</evidence>
<dbReference type="EMBL" id="CM046118">
    <property type="protein sequence ID" value="KAI8437872.1"/>
    <property type="molecule type" value="Genomic_DNA"/>
</dbReference>
<gene>
    <name evidence="1" type="ORF">MSG28_010557</name>
</gene>
<protein>
    <submittedName>
        <fullName evidence="1">Uncharacterized protein</fullName>
    </submittedName>
</protein>
<accession>A0ACC0KMX2</accession>
<reference evidence="1 2" key="1">
    <citation type="journal article" date="2022" name="Genome Biol. Evol.">
        <title>The Spruce Budworm Genome: Reconstructing the Evolutionary History of Antifreeze Proteins.</title>
        <authorList>
            <person name="Beliveau C."/>
            <person name="Gagne P."/>
            <person name="Picq S."/>
            <person name="Vernygora O."/>
            <person name="Keeling C.I."/>
            <person name="Pinkney K."/>
            <person name="Doucet D."/>
            <person name="Wen F."/>
            <person name="Johnston J.S."/>
            <person name="Maaroufi H."/>
            <person name="Boyle B."/>
            <person name="Laroche J."/>
            <person name="Dewar K."/>
            <person name="Juretic N."/>
            <person name="Blackburn G."/>
            <person name="Nisole A."/>
            <person name="Brunet B."/>
            <person name="Brandao M."/>
            <person name="Lumley L."/>
            <person name="Duan J."/>
            <person name="Quan G."/>
            <person name="Lucarotti C.J."/>
            <person name="Roe A.D."/>
            <person name="Sperling F.A.H."/>
            <person name="Levesque R.C."/>
            <person name="Cusson M."/>
        </authorList>
    </citation>
    <scope>NUCLEOTIDE SEQUENCE [LARGE SCALE GENOMIC DNA]</scope>
    <source>
        <strain evidence="1">Glfc:IPQL:Cfum</strain>
    </source>
</reference>
<proteinExistence type="predicted"/>
<organism evidence="1 2">
    <name type="scientific">Choristoneura fumiferana</name>
    <name type="common">Spruce budworm moth</name>
    <name type="synonym">Archips fumiferana</name>
    <dbReference type="NCBI Taxonomy" id="7141"/>
    <lineage>
        <taxon>Eukaryota</taxon>
        <taxon>Metazoa</taxon>
        <taxon>Ecdysozoa</taxon>
        <taxon>Arthropoda</taxon>
        <taxon>Hexapoda</taxon>
        <taxon>Insecta</taxon>
        <taxon>Pterygota</taxon>
        <taxon>Neoptera</taxon>
        <taxon>Endopterygota</taxon>
        <taxon>Lepidoptera</taxon>
        <taxon>Glossata</taxon>
        <taxon>Ditrysia</taxon>
        <taxon>Tortricoidea</taxon>
        <taxon>Tortricidae</taxon>
        <taxon>Tortricinae</taxon>
        <taxon>Choristoneura</taxon>
    </lineage>
</organism>
<comment type="caution">
    <text evidence="1">The sequence shown here is derived from an EMBL/GenBank/DDBJ whole genome shotgun (WGS) entry which is preliminary data.</text>
</comment>